<keyword evidence="1" id="KW-0732">Signal</keyword>
<keyword evidence="3" id="KW-1185">Reference proteome</keyword>
<dbReference type="RefSeq" id="XP_030830886.1">
    <property type="nucleotide sequence ID" value="XM_030975026.1"/>
</dbReference>
<reference evidence="3" key="1">
    <citation type="submission" date="2015-02" db="EMBL/GenBank/DDBJ databases">
        <title>Genome sequencing for Strongylocentrotus purpuratus.</title>
        <authorList>
            <person name="Murali S."/>
            <person name="Liu Y."/>
            <person name="Vee V."/>
            <person name="English A."/>
            <person name="Wang M."/>
            <person name="Skinner E."/>
            <person name="Han Y."/>
            <person name="Muzny D.M."/>
            <person name="Worley K.C."/>
            <person name="Gibbs R.A."/>
        </authorList>
    </citation>
    <scope>NUCLEOTIDE SEQUENCE</scope>
</reference>
<dbReference type="EnsemblMetazoa" id="XM_030975026">
    <property type="protein sequence ID" value="XP_030830886"/>
    <property type="gene ID" value="LOC115920066"/>
</dbReference>
<reference evidence="2" key="2">
    <citation type="submission" date="2021-01" db="UniProtKB">
        <authorList>
            <consortium name="EnsemblMetazoa"/>
        </authorList>
    </citation>
    <scope>IDENTIFICATION</scope>
</reference>
<dbReference type="AlphaFoldDB" id="A0A7M7N460"/>
<accession>A0A7M7N460</accession>
<organism evidence="2 3">
    <name type="scientific">Strongylocentrotus purpuratus</name>
    <name type="common">Purple sea urchin</name>
    <dbReference type="NCBI Taxonomy" id="7668"/>
    <lineage>
        <taxon>Eukaryota</taxon>
        <taxon>Metazoa</taxon>
        <taxon>Echinodermata</taxon>
        <taxon>Eleutherozoa</taxon>
        <taxon>Echinozoa</taxon>
        <taxon>Echinoidea</taxon>
        <taxon>Euechinoidea</taxon>
        <taxon>Echinacea</taxon>
        <taxon>Camarodonta</taxon>
        <taxon>Echinidea</taxon>
        <taxon>Strongylocentrotidae</taxon>
        <taxon>Strongylocentrotus</taxon>
    </lineage>
</organism>
<proteinExistence type="predicted"/>
<dbReference type="InParanoid" id="A0A7M7N460"/>
<feature type="signal peptide" evidence="1">
    <location>
        <begin position="1"/>
        <end position="22"/>
    </location>
</feature>
<protein>
    <submittedName>
        <fullName evidence="2">Uncharacterized protein</fullName>
    </submittedName>
</protein>
<sequence>MGDRILLCALLSFILILHYAGAQDGPDCTCPCREQVTIADLYSNGPLPYVPVLQSDLPASPFQLDLTYDCDADSVTLIFCSDNVASKEDARASHNCYVADLSATQEGVSQITRNGVQQCAQTLTGQSLQSPAPIRIRTNTNDGQGYFGIILSQDASLSIHESSTNLDFGLLKRLYAYTTGGTSCNIQFTVRKC</sequence>
<evidence type="ECO:0000313" key="3">
    <source>
        <dbReference type="Proteomes" id="UP000007110"/>
    </source>
</evidence>
<dbReference type="KEGG" id="spu:115920066"/>
<name>A0A7M7N460_STRPU</name>
<dbReference type="GeneID" id="115920066"/>
<feature type="chain" id="PRO_5029453871" evidence="1">
    <location>
        <begin position="23"/>
        <end position="193"/>
    </location>
</feature>
<evidence type="ECO:0000313" key="2">
    <source>
        <dbReference type="EnsemblMetazoa" id="XP_030830886"/>
    </source>
</evidence>
<evidence type="ECO:0000256" key="1">
    <source>
        <dbReference type="SAM" id="SignalP"/>
    </source>
</evidence>
<dbReference type="Proteomes" id="UP000007110">
    <property type="component" value="Unassembled WGS sequence"/>
</dbReference>